<dbReference type="PRINTS" id="PR01270">
    <property type="entry name" value="HDASUPER"/>
</dbReference>
<dbReference type="CDD" id="cd09992">
    <property type="entry name" value="HDAC_classII"/>
    <property type="match status" value="1"/>
</dbReference>
<dbReference type="InterPro" id="IPR023696">
    <property type="entry name" value="Ureohydrolase_dom_sf"/>
</dbReference>
<dbReference type="InterPro" id="IPR000286">
    <property type="entry name" value="HDACs"/>
</dbReference>
<name>A0AAV1IHQ2_9CHLO</name>
<dbReference type="GO" id="GO:0000118">
    <property type="term" value="C:histone deacetylase complex"/>
    <property type="evidence" value="ECO:0007669"/>
    <property type="project" value="TreeGrafter"/>
</dbReference>
<evidence type="ECO:0000259" key="1">
    <source>
        <dbReference type="Pfam" id="PF00850"/>
    </source>
</evidence>
<protein>
    <recommendedName>
        <fullName evidence="1">Histone deacetylase domain-containing protein</fullName>
    </recommendedName>
</protein>
<dbReference type="PANTHER" id="PTHR10625:SF11">
    <property type="entry name" value="HISTONE DEACETYLASE 14, CHLOROPLASTIC"/>
    <property type="match status" value="1"/>
</dbReference>
<accession>A0AAV1IHQ2</accession>
<dbReference type="SUPFAM" id="SSF52768">
    <property type="entry name" value="Arginase/deacetylase"/>
    <property type="match status" value="1"/>
</dbReference>
<evidence type="ECO:0000313" key="2">
    <source>
        <dbReference type="EMBL" id="CAK0785473.1"/>
    </source>
</evidence>
<dbReference type="Gene3D" id="3.40.800.20">
    <property type="entry name" value="Histone deacetylase domain"/>
    <property type="match status" value="1"/>
</dbReference>
<feature type="domain" description="Histone deacetylase" evidence="1">
    <location>
        <begin position="21"/>
        <end position="327"/>
    </location>
</feature>
<reference evidence="2 3" key="1">
    <citation type="submission" date="2023-10" db="EMBL/GenBank/DDBJ databases">
        <authorList>
            <person name="Maclean D."/>
            <person name="Macfadyen A."/>
        </authorList>
    </citation>
    <scope>NUCLEOTIDE SEQUENCE [LARGE SCALE GENOMIC DNA]</scope>
</reference>
<dbReference type="Proteomes" id="UP001314263">
    <property type="component" value="Unassembled WGS sequence"/>
</dbReference>
<organism evidence="2 3">
    <name type="scientific">Coccomyxa viridis</name>
    <dbReference type="NCBI Taxonomy" id="1274662"/>
    <lineage>
        <taxon>Eukaryota</taxon>
        <taxon>Viridiplantae</taxon>
        <taxon>Chlorophyta</taxon>
        <taxon>core chlorophytes</taxon>
        <taxon>Trebouxiophyceae</taxon>
        <taxon>Trebouxiophyceae incertae sedis</taxon>
        <taxon>Coccomyxaceae</taxon>
        <taxon>Coccomyxa</taxon>
    </lineage>
</organism>
<dbReference type="GO" id="GO:0004407">
    <property type="term" value="F:histone deacetylase activity"/>
    <property type="evidence" value="ECO:0007669"/>
    <property type="project" value="TreeGrafter"/>
</dbReference>
<keyword evidence="3" id="KW-1185">Reference proteome</keyword>
<dbReference type="InterPro" id="IPR023801">
    <property type="entry name" value="His_deacetylse_dom"/>
</dbReference>
<dbReference type="GO" id="GO:0005737">
    <property type="term" value="C:cytoplasm"/>
    <property type="evidence" value="ECO:0007669"/>
    <property type="project" value="TreeGrafter"/>
</dbReference>
<gene>
    <name evidence="2" type="ORF">CVIRNUC_008682</name>
</gene>
<evidence type="ECO:0000313" key="3">
    <source>
        <dbReference type="Proteomes" id="UP001314263"/>
    </source>
</evidence>
<dbReference type="PANTHER" id="PTHR10625">
    <property type="entry name" value="HISTONE DEACETYLASE HDAC1-RELATED"/>
    <property type="match status" value="1"/>
</dbReference>
<dbReference type="EMBL" id="CAUYUE010000012">
    <property type="protein sequence ID" value="CAK0785473.1"/>
    <property type="molecule type" value="Genomic_DNA"/>
</dbReference>
<dbReference type="AlphaFoldDB" id="A0AAV1IHQ2"/>
<dbReference type="Pfam" id="PF00850">
    <property type="entry name" value="Hist_deacetyl"/>
    <property type="match status" value="1"/>
</dbReference>
<sequence length="364" mass="38742">MASAQVAFAVAASSGHDLAGHYECAKRIPAIMEALEQARLTPDAQPQKIMEILGARTASKAELEAVHSPAHIADMRQKALQDAPCVVADFEETPDNTTYMAKSSFDDALQAVGSALAVVDAVMGGVQAASHTKGFAVIRPPGHHATKEAPMGFCLFNNVAIAARYAQQRYGLRKVMIVDFDVHHGNGTQDLFYNDDSVLFIDIHQHQVWPGSGHVNESGQGAGDGYTINVPLPVGSGHEAALRTFQRVVQPAAARFQPDIILASAGYDAHMLDPLEKLNYQSATYHALVSSLMSLSDRLCSGRLAILLEGGYSFQGLSEGVCNSFQALIGGKPLHDIDAHGPAEPSGAVDEVLGEVVATHKLQQ</sequence>
<dbReference type="InterPro" id="IPR037138">
    <property type="entry name" value="His_deacetylse_dom_sf"/>
</dbReference>
<dbReference type="GO" id="GO:0040029">
    <property type="term" value="P:epigenetic regulation of gene expression"/>
    <property type="evidence" value="ECO:0007669"/>
    <property type="project" value="TreeGrafter"/>
</dbReference>
<comment type="caution">
    <text evidence="2">The sequence shown here is derived from an EMBL/GenBank/DDBJ whole genome shotgun (WGS) entry which is preliminary data.</text>
</comment>
<proteinExistence type="predicted"/>